<name>Q2IIS8_ANADE</name>
<feature type="region of interest" description="Disordered" evidence="1">
    <location>
        <begin position="1"/>
        <end position="26"/>
    </location>
</feature>
<dbReference type="AlphaFoldDB" id="Q2IIS8"/>
<organism evidence="2 3">
    <name type="scientific">Anaeromyxobacter dehalogenans (strain 2CP-C)</name>
    <dbReference type="NCBI Taxonomy" id="290397"/>
    <lineage>
        <taxon>Bacteria</taxon>
        <taxon>Pseudomonadati</taxon>
        <taxon>Myxococcota</taxon>
        <taxon>Myxococcia</taxon>
        <taxon>Myxococcales</taxon>
        <taxon>Cystobacterineae</taxon>
        <taxon>Anaeromyxobacteraceae</taxon>
        <taxon>Anaeromyxobacter</taxon>
    </lineage>
</organism>
<gene>
    <name evidence="2" type="ordered locus">Adeh_1788</name>
</gene>
<dbReference type="EMBL" id="CP000251">
    <property type="protein sequence ID" value="ABC81561.1"/>
    <property type="molecule type" value="Genomic_DNA"/>
</dbReference>
<evidence type="ECO:0000313" key="3">
    <source>
        <dbReference type="Proteomes" id="UP000001935"/>
    </source>
</evidence>
<dbReference type="HOGENOM" id="CLU_1999116_0_0_7"/>
<dbReference type="KEGG" id="ade:Adeh_1788"/>
<accession>Q2IIS8</accession>
<feature type="compositionally biased region" description="Pro residues" evidence="1">
    <location>
        <begin position="63"/>
        <end position="72"/>
    </location>
</feature>
<evidence type="ECO:0000256" key="1">
    <source>
        <dbReference type="SAM" id="MobiDB-lite"/>
    </source>
</evidence>
<feature type="compositionally biased region" description="Low complexity" evidence="1">
    <location>
        <begin position="52"/>
        <end position="62"/>
    </location>
</feature>
<proteinExistence type="predicted"/>
<reference evidence="2 3" key="1">
    <citation type="submission" date="2006-01" db="EMBL/GenBank/DDBJ databases">
        <title>Complete sequence of Anaeromyxobacter dehalogenans 2CP-C.</title>
        <authorList>
            <consortium name="US DOE Joint Genome Institute"/>
            <person name="Copeland A."/>
            <person name="Lucas S."/>
            <person name="Lapidus A."/>
            <person name="Barry K."/>
            <person name="Detter J.C."/>
            <person name="Glavina T."/>
            <person name="Hammon N."/>
            <person name="Israni S."/>
            <person name="Pitluck S."/>
            <person name="Brettin T."/>
            <person name="Bruce D."/>
            <person name="Han C."/>
            <person name="Tapia R."/>
            <person name="Gilna P."/>
            <person name="Kiss H."/>
            <person name="Schmutz J."/>
            <person name="Larimer F."/>
            <person name="Land M."/>
            <person name="Kyrpides N."/>
            <person name="Anderson I."/>
            <person name="Sanford R.A."/>
            <person name="Ritalahti K.M."/>
            <person name="Thomas H.S."/>
            <person name="Kirby J.R."/>
            <person name="Zhulin I.B."/>
            <person name="Loeffler F.E."/>
            <person name="Richardson P."/>
        </authorList>
    </citation>
    <scope>NUCLEOTIDE SEQUENCE [LARGE SCALE GENOMIC DNA]</scope>
    <source>
        <strain evidence="2 3">2CP-C</strain>
    </source>
</reference>
<evidence type="ECO:0000313" key="2">
    <source>
        <dbReference type="EMBL" id="ABC81561.1"/>
    </source>
</evidence>
<dbReference type="STRING" id="290397.Adeh_1788"/>
<sequence length="124" mass="12584">MLYNTHGGSGAAPLRAKEKRAGPRGFLPEFPARFDVGAAGFEEAQMSAQNRPDTLTATDPTAPGRPDPLAPAPPAAALVAALARAAAAAADAGDLVRARALLEDAARAAPQESAPIRLVVPHAC</sequence>
<feature type="region of interest" description="Disordered" evidence="1">
    <location>
        <begin position="44"/>
        <end position="72"/>
    </location>
</feature>
<protein>
    <submittedName>
        <fullName evidence="2">Uncharacterized protein</fullName>
    </submittedName>
</protein>
<dbReference type="Proteomes" id="UP000001935">
    <property type="component" value="Chromosome"/>
</dbReference>